<name>A0A1L9U6K3_ASPBC</name>
<dbReference type="PROSITE" id="PS50020">
    <property type="entry name" value="WW_DOMAIN_2"/>
    <property type="match status" value="1"/>
</dbReference>
<dbReference type="Pfam" id="PF00397">
    <property type="entry name" value="WW"/>
    <property type="match status" value="1"/>
</dbReference>
<dbReference type="InterPro" id="IPR036020">
    <property type="entry name" value="WW_dom_sf"/>
</dbReference>
<evidence type="ECO:0000259" key="2">
    <source>
        <dbReference type="PROSITE" id="PS50020"/>
    </source>
</evidence>
<feature type="region of interest" description="Disordered" evidence="1">
    <location>
        <begin position="35"/>
        <end position="107"/>
    </location>
</feature>
<feature type="domain" description="WW" evidence="2">
    <location>
        <begin position="7"/>
        <end position="41"/>
    </location>
</feature>
<evidence type="ECO:0000256" key="1">
    <source>
        <dbReference type="SAM" id="MobiDB-lite"/>
    </source>
</evidence>
<feature type="region of interest" description="Disordered" evidence="1">
    <location>
        <begin position="130"/>
        <end position="155"/>
    </location>
</feature>
<dbReference type="STRING" id="767769.A0A1L9U6K3"/>
<reference evidence="4" key="1">
    <citation type="journal article" date="2017" name="Genome Biol.">
        <title>Comparative genomics reveals high biological diversity and specific adaptations in the industrially and medically important fungal genus Aspergillus.</title>
        <authorList>
            <person name="de Vries R.P."/>
            <person name="Riley R."/>
            <person name="Wiebenga A."/>
            <person name="Aguilar-Osorio G."/>
            <person name="Amillis S."/>
            <person name="Uchima C.A."/>
            <person name="Anderluh G."/>
            <person name="Asadollahi M."/>
            <person name="Askin M."/>
            <person name="Barry K."/>
            <person name="Battaglia E."/>
            <person name="Bayram O."/>
            <person name="Benocci T."/>
            <person name="Braus-Stromeyer S.A."/>
            <person name="Caldana C."/>
            <person name="Canovas D."/>
            <person name="Cerqueira G.C."/>
            <person name="Chen F."/>
            <person name="Chen W."/>
            <person name="Choi C."/>
            <person name="Clum A."/>
            <person name="Dos Santos R.A."/>
            <person name="Damasio A.R."/>
            <person name="Diallinas G."/>
            <person name="Emri T."/>
            <person name="Fekete E."/>
            <person name="Flipphi M."/>
            <person name="Freyberg S."/>
            <person name="Gallo A."/>
            <person name="Gournas C."/>
            <person name="Habgood R."/>
            <person name="Hainaut M."/>
            <person name="Harispe M.L."/>
            <person name="Henrissat B."/>
            <person name="Hilden K.S."/>
            <person name="Hope R."/>
            <person name="Hossain A."/>
            <person name="Karabika E."/>
            <person name="Karaffa L."/>
            <person name="Karanyi Z."/>
            <person name="Krasevec N."/>
            <person name="Kuo A."/>
            <person name="Kusch H."/>
            <person name="LaButti K."/>
            <person name="Lagendijk E.L."/>
            <person name="Lapidus A."/>
            <person name="Levasseur A."/>
            <person name="Lindquist E."/>
            <person name="Lipzen A."/>
            <person name="Logrieco A.F."/>
            <person name="MacCabe A."/>
            <person name="Maekelae M.R."/>
            <person name="Malavazi I."/>
            <person name="Melin P."/>
            <person name="Meyer V."/>
            <person name="Mielnichuk N."/>
            <person name="Miskei M."/>
            <person name="Molnar A.P."/>
            <person name="Mule G."/>
            <person name="Ngan C.Y."/>
            <person name="Orejas M."/>
            <person name="Orosz E."/>
            <person name="Ouedraogo J.P."/>
            <person name="Overkamp K.M."/>
            <person name="Park H.-S."/>
            <person name="Perrone G."/>
            <person name="Piumi F."/>
            <person name="Punt P.J."/>
            <person name="Ram A.F."/>
            <person name="Ramon A."/>
            <person name="Rauscher S."/>
            <person name="Record E."/>
            <person name="Riano-Pachon D.M."/>
            <person name="Robert V."/>
            <person name="Roehrig J."/>
            <person name="Ruller R."/>
            <person name="Salamov A."/>
            <person name="Salih N.S."/>
            <person name="Samson R.A."/>
            <person name="Sandor E."/>
            <person name="Sanguinetti M."/>
            <person name="Schuetze T."/>
            <person name="Sepcic K."/>
            <person name="Shelest E."/>
            <person name="Sherlock G."/>
            <person name="Sophianopoulou V."/>
            <person name="Squina F.M."/>
            <person name="Sun H."/>
            <person name="Susca A."/>
            <person name="Todd R.B."/>
            <person name="Tsang A."/>
            <person name="Unkles S.E."/>
            <person name="van de Wiele N."/>
            <person name="van Rossen-Uffink D."/>
            <person name="Oliveira J.V."/>
            <person name="Vesth T.C."/>
            <person name="Visser J."/>
            <person name="Yu J.-H."/>
            <person name="Zhou M."/>
            <person name="Andersen M.R."/>
            <person name="Archer D.B."/>
            <person name="Baker S.E."/>
            <person name="Benoit I."/>
            <person name="Brakhage A.A."/>
            <person name="Braus G.H."/>
            <person name="Fischer R."/>
            <person name="Frisvad J.C."/>
            <person name="Goldman G.H."/>
            <person name="Houbraken J."/>
            <person name="Oakley B."/>
            <person name="Pocsi I."/>
            <person name="Scazzocchio C."/>
            <person name="Seiboth B."/>
            <person name="vanKuyk P.A."/>
            <person name="Wortman J."/>
            <person name="Dyer P.S."/>
            <person name="Grigoriev I.V."/>
        </authorList>
    </citation>
    <scope>NUCLEOTIDE SEQUENCE [LARGE SCALE GENOMIC DNA]</scope>
    <source>
        <strain evidence="4">CBS 101740 / IMI 381727 / IBT 21946</strain>
    </source>
</reference>
<dbReference type="CDD" id="cd00201">
    <property type="entry name" value="WW"/>
    <property type="match status" value="1"/>
</dbReference>
<feature type="compositionally biased region" description="Pro residues" evidence="1">
    <location>
        <begin position="48"/>
        <end position="58"/>
    </location>
</feature>
<dbReference type="InterPro" id="IPR001202">
    <property type="entry name" value="WW_dom"/>
</dbReference>
<dbReference type="SMART" id="SM00456">
    <property type="entry name" value="WW"/>
    <property type="match status" value="1"/>
</dbReference>
<protein>
    <recommendedName>
        <fullName evidence="2">WW domain-containing protein</fullName>
    </recommendedName>
</protein>
<dbReference type="Gene3D" id="2.20.70.10">
    <property type="match status" value="1"/>
</dbReference>
<dbReference type="VEuPathDB" id="FungiDB:ASPBRDRAFT_47824"/>
<accession>A0A1L9U6K3</accession>
<dbReference type="SUPFAM" id="SSF51045">
    <property type="entry name" value="WW domain"/>
    <property type="match status" value="1"/>
</dbReference>
<evidence type="ECO:0000313" key="3">
    <source>
        <dbReference type="EMBL" id="OJJ67289.1"/>
    </source>
</evidence>
<gene>
    <name evidence="3" type="ORF">ASPBRDRAFT_47824</name>
</gene>
<dbReference type="OMA" id="RWDNAVP"/>
<keyword evidence="4" id="KW-1185">Reference proteome</keyword>
<dbReference type="AlphaFoldDB" id="A0A1L9U6K3"/>
<dbReference type="Proteomes" id="UP000184499">
    <property type="component" value="Unassembled WGS sequence"/>
</dbReference>
<dbReference type="RefSeq" id="XP_067474538.1">
    <property type="nucleotide sequence ID" value="XM_067625951.1"/>
</dbReference>
<evidence type="ECO:0000313" key="4">
    <source>
        <dbReference type="Proteomes" id="UP000184499"/>
    </source>
</evidence>
<dbReference type="EMBL" id="KV878694">
    <property type="protein sequence ID" value="OJJ67289.1"/>
    <property type="molecule type" value="Genomic_DNA"/>
</dbReference>
<organism evidence="3 4">
    <name type="scientific">Aspergillus brasiliensis (strain CBS 101740 / IMI 381727 / IBT 21946)</name>
    <dbReference type="NCBI Taxonomy" id="767769"/>
    <lineage>
        <taxon>Eukaryota</taxon>
        <taxon>Fungi</taxon>
        <taxon>Dikarya</taxon>
        <taxon>Ascomycota</taxon>
        <taxon>Pezizomycotina</taxon>
        <taxon>Eurotiomycetes</taxon>
        <taxon>Eurotiomycetidae</taxon>
        <taxon>Eurotiales</taxon>
        <taxon>Aspergillaceae</taxon>
        <taxon>Aspergillus</taxon>
        <taxon>Aspergillus subgen. Circumdati</taxon>
    </lineage>
</organism>
<dbReference type="OrthoDB" id="2530521at2759"/>
<sequence>MPPSPTPSVPEGWKAEFDDRYQEWYYVNILTRQPHWERPSRPASPGGAVPPPNGPPPNREATTRVRPVGQGDADPQDHDLPEVYIPQPQPSQPAHAPNPERGYYGYPQPQYNSYAGYNYNPAYPPPAAYPNRYPNLYQSPYDQIPQPPHNPKEKKGLKKMVAAVLALGGGLVSGTLLGASI</sequence>
<dbReference type="GeneID" id="93578439"/>
<proteinExistence type="predicted"/>